<dbReference type="Pfam" id="PF20241">
    <property type="entry name" value="DUF6598"/>
    <property type="match status" value="1"/>
</dbReference>
<name>A0ABC9G0T8_9POAL</name>
<dbReference type="AlphaFoldDB" id="A0ABC9G0T8"/>
<evidence type="ECO:0000313" key="3">
    <source>
        <dbReference type="EMBL" id="CAL5084130.1"/>
    </source>
</evidence>
<dbReference type="PANTHER" id="PTHR33065">
    <property type="entry name" value="OS07G0486400 PROTEIN"/>
    <property type="match status" value="1"/>
</dbReference>
<evidence type="ECO:0000256" key="1">
    <source>
        <dbReference type="SAM" id="MobiDB-lite"/>
    </source>
</evidence>
<dbReference type="EMBL" id="OZ075117">
    <property type="protein sequence ID" value="CAL5084130.1"/>
    <property type="molecule type" value="Genomic_DNA"/>
</dbReference>
<protein>
    <recommendedName>
        <fullName evidence="2">DUF6598 domain-containing protein</fullName>
    </recommendedName>
</protein>
<evidence type="ECO:0000259" key="2">
    <source>
        <dbReference type="Pfam" id="PF20241"/>
    </source>
</evidence>
<gene>
    <name evidence="3" type="ORF">URODEC1_LOCUS110362</name>
</gene>
<sequence>MEKATEVSEREGLMDILASGEKAKQIILARLASDDAFWDDLEKSYGPRPRPVRRDDAEPKTSWTKMDRLATPAQKAQAAGLLAAAAAWLEDEEEDEDDPEREALRYRKRWNYLWSQYFGSFEDTTIIPPMRYTDEPPIETIFPCHSLQVFSAKIAGIESGFRWPIDVFGLVAIRDSVDQNRNIIFQRSRVECQTLTEKDPYLVLTGPTRAVVLSDSVTIEVYLKVKGPTEHEDETLCFLAEEILCSIPAHSSMLRRICTSKFSTLEFTLGHIIFSVEATISVRVDDGSWPDGFHGQFSACTNGEAVHPTSGTTSVNDKKIILLSFGDEKVPVIGDGMIELSRRVVSVPVNMKLEVSVKAWQDDSNAVEAVEEFTAKKADRSFGTLDIGYCKMDVIVAWSLISNDPEPR</sequence>
<dbReference type="InterPro" id="IPR046533">
    <property type="entry name" value="DUF6598"/>
</dbReference>
<reference evidence="4" key="1">
    <citation type="submission" date="2024-06" db="EMBL/GenBank/DDBJ databases">
        <authorList>
            <person name="Ryan C."/>
        </authorList>
    </citation>
    <scope>NUCLEOTIDE SEQUENCE [LARGE SCALE GENOMIC DNA]</scope>
</reference>
<organism evidence="3 4">
    <name type="scientific">Urochloa decumbens</name>
    <dbReference type="NCBI Taxonomy" id="240449"/>
    <lineage>
        <taxon>Eukaryota</taxon>
        <taxon>Viridiplantae</taxon>
        <taxon>Streptophyta</taxon>
        <taxon>Embryophyta</taxon>
        <taxon>Tracheophyta</taxon>
        <taxon>Spermatophyta</taxon>
        <taxon>Magnoliopsida</taxon>
        <taxon>Liliopsida</taxon>
        <taxon>Poales</taxon>
        <taxon>Poaceae</taxon>
        <taxon>PACMAD clade</taxon>
        <taxon>Panicoideae</taxon>
        <taxon>Panicodae</taxon>
        <taxon>Paniceae</taxon>
        <taxon>Melinidinae</taxon>
        <taxon>Urochloa</taxon>
    </lineage>
</organism>
<accession>A0ABC9G0T8</accession>
<dbReference type="PANTHER" id="PTHR33065:SF61">
    <property type="entry name" value="EXPRESSED PROTEIN"/>
    <property type="match status" value="1"/>
</dbReference>
<proteinExistence type="predicted"/>
<evidence type="ECO:0000313" key="4">
    <source>
        <dbReference type="Proteomes" id="UP001497457"/>
    </source>
</evidence>
<feature type="region of interest" description="Disordered" evidence="1">
    <location>
        <begin position="43"/>
        <end position="62"/>
    </location>
</feature>
<feature type="domain" description="DUF6598" evidence="2">
    <location>
        <begin position="146"/>
        <end position="396"/>
    </location>
</feature>
<keyword evidence="4" id="KW-1185">Reference proteome</keyword>
<dbReference type="Proteomes" id="UP001497457">
    <property type="component" value="Chromosome 7b"/>
</dbReference>
<reference evidence="3 4" key="2">
    <citation type="submission" date="2024-10" db="EMBL/GenBank/DDBJ databases">
        <authorList>
            <person name="Ryan C."/>
        </authorList>
    </citation>
    <scope>NUCLEOTIDE SEQUENCE [LARGE SCALE GENOMIC DNA]</scope>
</reference>